<dbReference type="Gene3D" id="6.10.340.10">
    <property type="match status" value="1"/>
</dbReference>
<gene>
    <name evidence="5" type="ORF">YC6258_00547</name>
</gene>
<evidence type="ECO:0000313" key="5">
    <source>
        <dbReference type="EMBL" id="AJQ92597.1"/>
    </source>
</evidence>
<feature type="transmembrane region" description="Helical" evidence="1">
    <location>
        <begin position="249"/>
        <end position="269"/>
    </location>
</feature>
<feature type="domain" description="GGDEF" evidence="4">
    <location>
        <begin position="514"/>
        <end position="650"/>
    </location>
</feature>
<dbReference type="STRING" id="1445510.YC6258_00547"/>
<dbReference type="InterPro" id="IPR003660">
    <property type="entry name" value="HAMP_dom"/>
</dbReference>
<keyword evidence="6" id="KW-1185">Reference proteome</keyword>
<dbReference type="PANTHER" id="PTHR44757:SF2">
    <property type="entry name" value="BIOFILM ARCHITECTURE MAINTENANCE PROTEIN MBAA"/>
    <property type="match status" value="1"/>
</dbReference>
<evidence type="ECO:0000259" key="2">
    <source>
        <dbReference type="PROSITE" id="PS50883"/>
    </source>
</evidence>
<feature type="domain" description="EAL" evidence="2">
    <location>
        <begin position="659"/>
        <end position="914"/>
    </location>
</feature>
<dbReference type="PROSITE" id="PS50885">
    <property type="entry name" value="HAMP"/>
    <property type="match status" value="1"/>
</dbReference>
<proteinExistence type="predicted"/>
<dbReference type="CDD" id="cd01948">
    <property type="entry name" value="EAL"/>
    <property type="match status" value="1"/>
</dbReference>
<dbReference type="Pfam" id="PF00990">
    <property type="entry name" value="GGDEF"/>
    <property type="match status" value="1"/>
</dbReference>
<dbReference type="InterPro" id="IPR035919">
    <property type="entry name" value="EAL_sf"/>
</dbReference>
<dbReference type="SUPFAM" id="SSF55073">
    <property type="entry name" value="Nucleotide cyclase"/>
    <property type="match status" value="1"/>
</dbReference>
<dbReference type="PROSITE" id="PS50887">
    <property type="entry name" value="GGDEF"/>
    <property type="match status" value="1"/>
</dbReference>
<dbReference type="EMBL" id="CP007142">
    <property type="protein sequence ID" value="AJQ92597.1"/>
    <property type="molecule type" value="Genomic_DNA"/>
</dbReference>
<dbReference type="GO" id="GO:0007165">
    <property type="term" value="P:signal transduction"/>
    <property type="evidence" value="ECO:0007669"/>
    <property type="project" value="InterPro"/>
</dbReference>
<dbReference type="InterPro" id="IPR043128">
    <property type="entry name" value="Rev_trsase/Diguanyl_cyclase"/>
</dbReference>
<dbReference type="CDD" id="cd01949">
    <property type="entry name" value="GGDEF"/>
    <property type="match status" value="1"/>
</dbReference>
<dbReference type="RefSeq" id="WP_052830004.1">
    <property type="nucleotide sequence ID" value="NZ_CP007142.1"/>
</dbReference>
<dbReference type="KEGG" id="gsn:YC6258_00547"/>
<dbReference type="PANTHER" id="PTHR44757">
    <property type="entry name" value="DIGUANYLATE CYCLASE DGCP"/>
    <property type="match status" value="1"/>
</dbReference>
<keyword evidence="1" id="KW-1133">Transmembrane helix</keyword>
<dbReference type="SUPFAM" id="SSF141868">
    <property type="entry name" value="EAL domain-like"/>
    <property type="match status" value="1"/>
</dbReference>
<dbReference type="InterPro" id="IPR001633">
    <property type="entry name" value="EAL_dom"/>
</dbReference>
<keyword evidence="1" id="KW-0472">Membrane</keyword>
<dbReference type="SMART" id="SM00267">
    <property type="entry name" value="GGDEF"/>
    <property type="match status" value="1"/>
</dbReference>
<organism evidence="5 6">
    <name type="scientific">Gynuella sunshinyii YC6258</name>
    <dbReference type="NCBI Taxonomy" id="1445510"/>
    <lineage>
        <taxon>Bacteria</taxon>
        <taxon>Pseudomonadati</taxon>
        <taxon>Pseudomonadota</taxon>
        <taxon>Gammaproteobacteria</taxon>
        <taxon>Oceanospirillales</taxon>
        <taxon>Saccharospirillaceae</taxon>
        <taxon>Gynuella</taxon>
    </lineage>
</organism>
<dbReference type="AlphaFoldDB" id="A0A0C5VDH7"/>
<dbReference type="CDD" id="cd06225">
    <property type="entry name" value="HAMP"/>
    <property type="match status" value="1"/>
</dbReference>
<dbReference type="GO" id="GO:0016020">
    <property type="term" value="C:membrane"/>
    <property type="evidence" value="ECO:0007669"/>
    <property type="project" value="InterPro"/>
</dbReference>
<dbReference type="Pfam" id="PF00672">
    <property type="entry name" value="HAMP"/>
    <property type="match status" value="1"/>
</dbReference>
<dbReference type="SMART" id="SM00052">
    <property type="entry name" value="EAL"/>
    <property type="match status" value="1"/>
</dbReference>
<dbReference type="Proteomes" id="UP000032266">
    <property type="component" value="Chromosome"/>
</dbReference>
<dbReference type="SMART" id="SM00304">
    <property type="entry name" value="HAMP"/>
    <property type="match status" value="1"/>
</dbReference>
<feature type="transmembrane region" description="Helical" evidence="1">
    <location>
        <begin position="15"/>
        <end position="34"/>
    </location>
</feature>
<dbReference type="Pfam" id="PF00563">
    <property type="entry name" value="EAL"/>
    <property type="match status" value="1"/>
</dbReference>
<evidence type="ECO:0000256" key="1">
    <source>
        <dbReference type="SAM" id="Phobius"/>
    </source>
</evidence>
<keyword evidence="1" id="KW-0812">Transmembrane</keyword>
<dbReference type="HOGENOM" id="CLU_000445_70_46_6"/>
<dbReference type="InterPro" id="IPR029787">
    <property type="entry name" value="Nucleotide_cyclase"/>
</dbReference>
<sequence>MNITFFSSKLAKKTFLFLILAAFAPLVLIILVTYSQFSLMIDQHDHDQLKNVAKENALLIYGKLSFSRQLLAQIQPTESLDFQQSYLKLYFSALAEVQPEKRQLFWGHMDNRLLDQVLQVSDRQLLLRPDTDRSDIYLIVPSGMVAKVNPAYLWDETTTVLNSQPCILTNNYLPVHCPQHADIKPWLKKLQQAINEKQEIFFWHENDSTSMSYYWTLFMGHEFKVNNWIVIADKPISESLAVISQFRNIYFSVIALAILMVILLGSVLIRKNLDVITQLIQGTQRIKQRDFGHQIEVSGNDEFSQLASAFNSMSDSLHRSVREYTAFANIDRSILESVSGDRIIAAIFNSLYQIAPFHDLMMVNLTRQSSELNRLYYQKGSTQPILTGAEELEITSVLEQLPHDQLSYNLEINRDLEQLISLWQPTSKNICAIPVTRQDRLLAFIFATLTTAQPLETTITAQVLNFSQRTAVALYALEREAVFRHLARYDALTDIPNRVTLKHLFSTTLNTPGMFGAFLFIDLDRFKNINDTYGHLLGDSLLTKVAGRITTLLNKQETVARLSGDEFAVLVAGSIEQDVEKRVEDLCNGIINAINSPFHIDAHALHVGASIGVTLVPQHASDFPEALRCADTAMYASKKKGGNCFTFYTPEMSEYHVKRTILERHLRNAIGERNITLHYQPKVQSSNYAVSGFEALLRWNDPVYGPVSPFEVVTLAEEIGLITELGNLILELALEQWQHWIAQGYQPGSLAVNVSPLQLLSNEFTDVLTNVLRQNPLVPAKNLQLEITEGVMMHNVSQVLKTLADIRKLGIRIAIDDFGTGYSSLSYLIDIPADILKIDRSFVTKIASEEKPASLLGTVINLGHSLGYEIVAEGVETHQQADFLKLCQVEQLQGYLFSKALPVSEVEALYLKKSPAQSL</sequence>
<protein>
    <submittedName>
        <fullName evidence="5">Putative signal transduction protein containing a membrane domain, an EAL and a GGDEF domain</fullName>
    </submittedName>
</protein>
<dbReference type="PROSITE" id="PS50883">
    <property type="entry name" value="EAL"/>
    <property type="match status" value="1"/>
</dbReference>
<dbReference type="OrthoDB" id="9804951at2"/>
<reference evidence="5 6" key="1">
    <citation type="submission" date="2014-01" db="EMBL/GenBank/DDBJ databases">
        <title>Full genme sequencing of cellulolytic bacterium Gynuella sunshinyii YC6258T gen. nov., sp. nov.</title>
        <authorList>
            <person name="Khan H."/>
            <person name="Chung E.J."/>
            <person name="Chung Y.R."/>
        </authorList>
    </citation>
    <scope>NUCLEOTIDE SEQUENCE [LARGE SCALE GENOMIC DNA]</scope>
    <source>
        <strain evidence="5 6">YC6258</strain>
    </source>
</reference>
<feature type="domain" description="HAMP" evidence="3">
    <location>
        <begin position="270"/>
        <end position="322"/>
    </location>
</feature>
<dbReference type="NCBIfam" id="TIGR00254">
    <property type="entry name" value="GGDEF"/>
    <property type="match status" value="1"/>
</dbReference>
<accession>A0A0C5VDH7</accession>
<evidence type="ECO:0000259" key="3">
    <source>
        <dbReference type="PROSITE" id="PS50885"/>
    </source>
</evidence>
<dbReference type="Gene3D" id="3.30.70.270">
    <property type="match status" value="1"/>
</dbReference>
<dbReference type="InterPro" id="IPR000160">
    <property type="entry name" value="GGDEF_dom"/>
</dbReference>
<dbReference type="InterPro" id="IPR052155">
    <property type="entry name" value="Biofilm_reg_signaling"/>
</dbReference>
<evidence type="ECO:0000259" key="4">
    <source>
        <dbReference type="PROSITE" id="PS50887"/>
    </source>
</evidence>
<name>A0A0C5VDH7_9GAMM</name>
<dbReference type="Gene3D" id="3.20.20.450">
    <property type="entry name" value="EAL domain"/>
    <property type="match status" value="1"/>
</dbReference>
<evidence type="ECO:0000313" key="6">
    <source>
        <dbReference type="Proteomes" id="UP000032266"/>
    </source>
</evidence>
<dbReference type="SUPFAM" id="SSF158472">
    <property type="entry name" value="HAMP domain-like"/>
    <property type="match status" value="1"/>
</dbReference>